<comment type="caution">
    <text evidence="2">The sequence shown here is derived from an EMBL/GenBank/DDBJ whole genome shotgun (WGS) entry which is preliminary data.</text>
</comment>
<accession>A0ABP9XSA7</accession>
<keyword evidence="1" id="KW-0472">Membrane</keyword>
<evidence type="ECO:0000313" key="2">
    <source>
        <dbReference type="EMBL" id="GAA5796972.1"/>
    </source>
</evidence>
<gene>
    <name evidence="2" type="ORF">HPULCUR_002350</name>
</gene>
<evidence type="ECO:0000313" key="3">
    <source>
        <dbReference type="Proteomes" id="UP001476247"/>
    </source>
</evidence>
<keyword evidence="1" id="KW-0812">Transmembrane</keyword>
<dbReference type="EMBL" id="BAABUJ010000007">
    <property type="protein sequence ID" value="GAA5796972.1"/>
    <property type="molecule type" value="Genomic_DNA"/>
</dbReference>
<organism evidence="2 3">
    <name type="scientific">Helicostylum pulchrum</name>
    <dbReference type="NCBI Taxonomy" id="562976"/>
    <lineage>
        <taxon>Eukaryota</taxon>
        <taxon>Fungi</taxon>
        <taxon>Fungi incertae sedis</taxon>
        <taxon>Mucoromycota</taxon>
        <taxon>Mucoromycotina</taxon>
        <taxon>Mucoromycetes</taxon>
        <taxon>Mucorales</taxon>
        <taxon>Mucorineae</taxon>
        <taxon>Mucoraceae</taxon>
        <taxon>Helicostylum</taxon>
    </lineage>
</organism>
<dbReference type="Proteomes" id="UP001476247">
    <property type="component" value="Unassembled WGS sequence"/>
</dbReference>
<reference evidence="2 3" key="1">
    <citation type="submission" date="2024-04" db="EMBL/GenBank/DDBJ databases">
        <title>genome sequences of Mucor flavus KT1a and Helicostylum pulchrum KT1b strains isolation_sourced from the surface of a dry-aged beef.</title>
        <authorList>
            <person name="Toyotome T."/>
            <person name="Hosono M."/>
            <person name="Torimaru M."/>
            <person name="Fukuda K."/>
            <person name="Mikami N."/>
        </authorList>
    </citation>
    <scope>NUCLEOTIDE SEQUENCE [LARGE SCALE GENOMIC DNA]</scope>
    <source>
        <strain evidence="2 3">KT1b</strain>
    </source>
</reference>
<keyword evidence="3" id="KW-1185">Reference proteome</keyword>
<protein>
    <submittedName>
        <fullName evidence="2">Uncharacterized protein</fullName>
    </submittedName>
</protein>
<keyword evidence="1" id="KW-1133">Transmembrane helix</keyword>
<feature type="transmembrane region" description="Helical" evidence="1">
    <location>
        <begin position="16"/>
        <end position="37"/>
    </location>
</feature>
<sequence length="105" mass="12649">MMTDVILNRMKLPKRMVLMPFFTILFYMFLTFIIYAIKNVWVYPFLDWNQGPKAAIWYFAIAISVVVIYFFMIGIHLVRNWIAKILDNESDRETIHFQETRSTMV</sequence>
<name>A0ABP9XSA7_9FUNG</name>
<evidence type="ECO:0000256" key="1">
    <source>
        <dbReference type="SAM" id="Phobius"/>
    </source>
</evidence>
<proteinExistence type="predicted"/>
<feature type="transmembrane region" description="Helical" evidence="1">
    <location>
        <begin position="57"/>
        <end position="78"/>
    </location>
</feature>